<accession>A0AAD7J9A5</accession>
<organism evidence="2 3">
    <name type="scientific">Mycena metata</name>
    <dbReference type="NCBI Taxonomy" id="1033252"/>
    <lineage>
        <taxon>Eukaryota</taxon>
        <taxon>Fungi</taxon>
        <taxon>Dikarya</taxon>
        <taxon>Basidiomycota</taxon>
        <taxon>Agaricomycotina</taxon>
        <taxon>Agaricomycetes</taxon>
        <taxon>Agaricomycetidae</taxon>
        <taxon>Agaricales</taxon>
        <taxon>Marasmiineae</taxon>
        <taxon>Mycenaceae</taxon>
        <taxon>Mycena</taxon>
    </lineage>
</organism>
<feature type="region of interest" description="Disordered" evidence="1">
    <location>
        <begin position="339"/>
        <end position="364"/>
    </location>
</feature>
<feature type="compositionally biased region" description="Low complexity" evidence="1">
    <location>
        <begin position="160"/>
        <end position="173"/>
    </location>
</feature>
<evidence type="ECO:0000313" key="2">
    <source>
        <dbReference type="EMBL" id="KAJ7759950.1"/>
    </source>
</evidence>
<gene>
    <name evidence="2" type="ORF">B0H16DRAFT_1456662</name>
</gene>
<sequence>MNPPGKPPAHNRQAAKYRRSLPLLTCLGRRGDRGGRENSEIYRVFTTMHGHDEGNAASTFNRRFDILFAEDSKCRVNGRLHHIRRGEFGMATVVKYLRSIKWSAPDMDLGGTELKLVRVIKELEFLSGMTASEAAKKASAARKSGSVPKQAEGAKKSKKSAPAPAKATNTTSPYRPKKQAVALLEEEDDDFDDVIADAASPPAKGSKKRKLLVVDGVAAAPPRGKRKHSPLQHLHRPKSTLLKSRSLRTSRHVLRAVNAVLKPIPGSISFRLSLLSSTAKSAGHLNAVTAKRTSSDSFLPSLANFGLFRCLSFVRTVRKDQFFGDESPAPKLGNLATHVRQDHDGVPPPADTQPGETRTPSASSSKIMGEFLSEGKLNPIINSTQSNCLKVFAAWIIEDDLAFTTGETEGIKRLFAFLHSRYLLPSDTTVRNTLATMHIDMKQLGETTRAMTFTFAGTIASWVSSDWELVQRVIDFPVIEDKEHEGEYAALGLAKQLAAFGVLEQISFSLRRQ</sequence>
<dbReference type="AlphaFoldDB" id="A0AAD7J9A5"/>
<dbReference type="Proteomes" id="UP001215598">
    <property type="component" value="Unassembled WGS sequence"/>
</dbReference>
<keyword evidence="3" id="KW-1185">Reference proteome</keyword>
<evidence type="ECO:0000313" key="3">
    <source>
        <dbReference type="Proteomes" id="UP001215598"/>
    </source>
</evidence>
<evidence type="ECO:0000256" key="1">
    <source>
        <dbReference type="SAM" id="MobiDB-lite"/>
    </source>
</evidence>
<feature type="region of interest" description="Disordered" evidence="1">
    <location>
        <begin position="137"/>
        <end position="177"/>
    </location>
</feature>
<reference evidence="2" key="1">
    <citation type="submission" date="2023-03" db="EMBL/GenBank/DDBJ databases">
        <title>Massive genome expansion in bonnet fungi (Mycena s.s.) driven by repeated elements and novel gene families across ecological guilds.</title>
        <authorList>
            <consortium name="Lawrence Berkeley National Laboratory"/>
            <person name="Harder C.B."/>
            <person name="Miyauchi S."/>
            <person name="Viragh M."/>
            <person name="Kuo A."/>
            <person name="Thoen E."/>
            <person name="Andreopoulos B."/>
            <person name="Lu D."/>
            <person name="Skrede I."/>
            <person name="Drula E."/>
            <person name="Henrissat B."/>
            <person name="Morin E."/>
            <person name="Kohler A."/>
            <person name="Barry K."/>
            <person name="LaButti K."/>
            <person name="Morin E."/>
            <person name="Salamov A."/>
            <person name="Lipzen A."/>
            <person name="Mereny Z."/>
            <person name="Hegedus B."/>
            <person name="Baldrian P."/>
            <person name="Stursova M."/>
            <person name="Weitz H."/>
            <person name="Taylor A."/>
            <person name="Grigoriev I.V."/>
            <person name="Nagy L.G."/>
            <person name="Martin F."/>
            <person name="Kauserud H."/>
        </authorList>
    </citation>
    <scope>NUCLEOTIDE SEQUENCE</scope>
    <source>
        <strain evidence="2">CBHHK182m</strain>
    </source>
</reference>
<feature type="compositionally biased region" description="Polar residues" evidence="1">
    <location>
        <begin position="354"/>
        <end position="364"/>
    </location>
</feature>
<protein>
    <submittedName>
        <fullName evidence="2">Uncharacterized protein</fullName>
    </submittedName>
</protein>
<comment type="caution">
    <text evidence="2">The sequence shown here is derived from an EMBL/GenBank/DDBJ whole genome shotgun (WGS) entry which is preliminary data.</text>
</comment>
<proteinExistence type="predicted"/>
<name>A0AAD7J9A5_9AGAR</name>
<dbReference type="EMBL" id="JARKIB010000038">
    <property type="protein sequence ID" value="KAJ7759950.1"/>
    <property type="molecule type" value="Genomic_DNA"/>
</dbReference>